<feature type="signal peptide" evidence="7">
    <location>
        <begin position="1"/>
        <end position="29"/>
    </location>
</feature>
<keyword evidence="2" id="KW-0964">Secreted</keyword>
<gene>
    <name evidence="9" type="ORF">FXF36_01325</name>
</gene>
<keyword evidence="3 7" id="KW-0732">Signal</keyword>
<evidence type="ECO:0000259" key="8">
    <source>
        <dbReference type="PROSITE" id="PS50234"/>
    </source>
</evidence>
<evidence type="ECO:0000256" key="7">
    <source>
        <dbReference type="SAM" id="SignalP"/>
    </source>
</evidence>
<sequence length="1289" mass="144135">MKRKSLFNRIISLSIVAALYISMSASAFAEIEEAEIPVEEAMTENATTSEEQVTEAVDEEAAEASEESVTEKVDNQTTETETTETETDSTSPEDEVPTEDETEETPGLINEIIDAVKELISPTDEEAELTEEPESEEPAEGDTYFKIIMRDYGTQVKVTYEYVMNEETGELEAIVKDELEGEFDEDGNLIEKEEEEKPEHEFIYTSNKDGTHTVKCSECDMEEYTESCEYDENGVCIHCEWKRLPDPVLVYEDEEVIVTVSGAVPENADLKVTPIKKENEETKEAYESVEQRLVDETDIEEYDSYGFLAYDISFIEIETGNEIEPSDDVTVMMEYKQAVKPVVVENPDDCTTEVEMVHFNEEENKLENLTEDGRASLKLENDSALTKAEFTSNSFSTYVIKWSSTINTKYIKIITSYYTKDNVEMEEFSTNEITFPLSSETSTETIIKNSSFAPAKDGYRFLRAELKVNDEYKEIDRFKYRYSYGNKWIRGYLGESTTVGNEVELVSDESKATRLYLSIIYEKDAALSIMKKATGTAATDTDTAYIFKLLKADGTAVGEKAFFVGTERRYTDAEGKFLLKTGQSADFALTSTPAGAYQVIEEGVSGEAYTLGDFTTKTFVDGTEINRYDPGTIGGRKVDITVTESECTHVVFKNLLTYTEIDYQKPEELSKFIRYNGDDNYDLGVKFSPPAYDYTTVISNEEIVDTMEPTKVDIVLVVDKSGSMGNKVNGVKRIVHVKEAVETLRDVIQTKRNVDASWKVVYFDYNASGDDVNSAWRSNSGFTISTSTDGATNYEAGLKRAKNITATKREGTDKTIVIFLTDGEPTNYGTGQGYGGRFDPTAYFKAKAVARQLTCDSFYTIGVDFKDTTFKFTEEDGSSVALKPREVLERISEAASNVSDKSVSTVKSSEVAALFKNLAGRIVSKPSGSEDETEVKNRASNVTITDTLSDYAEPVTGSQFYISVDVDGVDIWNNPAYVSAQQNGVIGDANNPEGTEAYFDVIDGGATYHLTAKYDVRTKTVTLDFPDDYKVNPEYGYKVVFMNIVPTDLAYSEFISSGYNAEGETDTDNASVDEENWTSEGKAGFRSNTVGKVVYDYRGEVGAERFFNHPVLQVHIKNVWEIYKTNEDGSRKLATAVFELKEDGTDNSYTGVSSSDEDKLGLIEWTLGTDQEIAVNKTYILSELAAPAGFAKSDETWKIQLDVNNVPTVIPVNAEGVEQTQIVVEPEINRSVITYRFYFKNFAHAYELPETGGNGIYRTTALGLVFMMTSVFLFYRNRKKSKAFCKYRN</sequence>
<evidence type="ECO:0000256" key="5">
    <source>
        <dbReference type="SAM" id="MobiDB-lite"/>
    </source>
</evidence>
<keyword evidence="6" id="KW-1133">Transmembrane helix</keyword>
<dbReference type="Pfam" id="PF13519">
    <property type="entry name" value="VWA_2"/>
    <property type="match status" value="1"/>
</dbReference>
<dbReference type="Gene3D" id="3.40.50.410">
    <property type="entry name" value="von Willebrand factor, type A domain"/>
    <property type="match status" value="1"/>
</dbReference>
<keyword evidence="6" id="KW-0472">Membrane</keyword>
<keyword evidence="6" id="KW-0812">Transmembrane</keyword>
<evidence type="ECO:0000313" key="9">
    <source>
        <dbReference type="EMBL" id="QFJ53603.1"/>
    </source>
</evidence>
<dbReference type="InterPro" id="IPR036465">
    <property type="entry name" value="vWFA_dom_sf"/>
</dbReference>
<dbReference type="InterPro" id="IPR019931">
    <property type="entry name" value="LPXTG_anchor"/>
</dbReference>
<dbReference type="InterPro" id="IPR002035">
    <property type="entry name" value="VWF_A"/>
</dbReference>
<feature type="transmembrane region" description="Helical" evidence="6">
    <location>
        <begin position="1255"/>
        <end position="1275"/>
    </location>
</feature>
<name>A0A5P6VLS3_PSEXY</name>
<evidence type="ECO:0000256" key="4">
    <source>
        <dbReference type="ARBA" id="ARBA00023088"/>
    </source>
</evidence>
<dbReference type="PROSITE" id="PS50234">
    <property type="entry name" value="VWFA"/>
    <property type="match status" value="1"/>
</dbReference>
<dbReference type="EMBL" id="CP043028">
    <property type="protein sequence ID" value="QFJ53603.1"/>
    <property type="molecule type" value="Genomic_DNA"/>
</dbReference>
<feature type="region of interest" description="Disordered" evidence="5">
    <location>
        <begin position="42"/>
        <end position="104"/>
    </location>
</feature>
<dbReference type="RefSeq" id="WP_151622101.1">
    <property type="nucleotide sequence ID" value="NZ_CP043028.1"/>
</dbReference>
<dbReference type="OrthoDB" id="2204308at2"/>
<feature type="compositionally biased region" description="Acidic residues" evidence="5">
    <location>
        <begin position="81"/>
        <end position="104"/>
    </location>
</feature>
<keyword evidence="1" id="KW-0134">Cell wall</keyword>
<dbReference type="SUPFAM" id="SSF53300">
    <property type="entry name" value="vWA-like"/>
    <property type="match status" value="1"/>
</dbReference>
<evidence type="ECO:0000256" key="2">
    <source>
        <dbReference type="ARBA" id="ARBA00022525"/>
    </source>
</evidence>
<dbReference type="Gene3D" id="2.60.40.10">
    <property type="entry name" value="Immunoglobulins"/>
    <property type="match status" value="1"/>
</dbReference>
<dbReference type="Pfam" id="PF00746">
    <property type="entry name" value="Gram_pos_anchor"/>
    <property type="match status" value="1"/>
</dbReference>
<dbReference type="InterPro" id="IPR041033">
    <property type="entry name" value="SpaA_PFL_dom_1"/>
</dbReference>
<evidence type="ECO:0000256" key="6">
    <source>
        <dbReference type="SAM" id="Phobius"/>
    </source>
</evidence>
<dbReference type="Proteomes" id="UP000327030">
    <property type="component" value="Chromosome 1"/>
</dbReference>
<protein>
    <submittedName>
        <fullName evidence="9">VWA domain-containing protein</fullName>
    </submittedName>
</protein>
<dbReference type="Pfam" id="PF24558">
    <property type="entry name" value="DUF7604"/>
    <property type="match status" value="1"/>
</dbReference>
<dbReference type="InterPro" id="IPR055384">
    <property type="entry name" value="DUF7604"/>
</dbReference>
<feature type="domain" description="VWFA" evidence="8">
    <location>
        <begin position="713"/>
        <end position="918"/>
    </location>
</feature>
<dbReference type="Pfam" id="PF17802">
    <property type="entry name" value="SpaA"/>
    <property type="match status" value="1"/>
</dbReference>
<dbReference type="KEGG" id="pxv:FXF36_01325"/>
<accession>A0A5P6VLS3</accession>
<dbReference type="CDD" id="cd00198">
    <property type="entry name" value="vWFA"/>
    <property type="match status" value="1"/>
</dbReference>
<keyword evidence="4" id="KW-0572">Peptidoglycan-anchor</keyword>
<evidence type="ECO:0000256" key="1">
    <source>
        <dbReference type="ARBA" id="ARBA00022512"/>
    </source>
</evidence>
<dbReference type="NCBIfam" id="TIGR01167">
    <property type="entry name" value="LPXTG_anchor"/>
    <property type="match status" value="1"/>
</dbReference>
<feature type="chain" id="PRO_5039280382" evidence="7">
    <location>
        <begin position="30"/>
        <end position="1289"/>
    </location>
</feature>
<organism evidence="9 10">
    <name type="scientific">Pseudobutyrivibrio xylanivorans</name>
    <dbReference type="NCBI Taxonomy" id="185007"/>
    <lineage>
        <taxon>Bacteria</taxon>
        <taxon>Bacillati</taxon>
        <taxon>Bacillota</taxon>
        <taxon>Clostridia</taxon>
        <taxon>Lachnospirales</taxon>
        <taxon>Lachnospiraceae</taxon>
        <taxon>Pseudobutyrivibrio</taxon>
    </lineage>
</organism>
<proteinExistence type="predicted"/>
<feature type="compositionally biased region" description="Acidic residues" evidence="5">
    <location>
        <begin position="52"/>
        <end position="68"/>
    </location>
</feature>
<dbReference type="InterPro" id="IPR013783">
    <property type="entry name" value="Ig-like_fold"/>
</dbReference>
<evidence type="ECO:0000256" key="3">
    <source>
        <dbReference type="ARBA" id="ARBA00022729"/>
    </source>
</evidence>
<reference evidence="10" key="1">
    <citation type="submission" date="2019-08" db="EMBL/GenBank/DDBJ databases">
        <title>Complete Genome Sequence of the Polysaccharide-Degrading Rumen Bacterium Pseudobutyrivibrio xylanivorans MA3014.</title>
        <authorList>
            <person name="Palevich N."/>
            <person name="Maclean P.H."/>
            <person name="Kelly W.J."/>
            <person name="Leahy S.C."/>
            <person name="Rakonjac J."/>
            <person name="Attwood G.T."/>
        </authorList>
    </citation>
    <scope>NUCLEOTIDE SEQUENCE [LARGE SCALE GENOMIC DNA]</scope>
    <source>
        <strain evidence="10">MA3014</strain>
    </source>
</reference>
<evidence type="ECO:0000313" key="10">
    <source>
        <dbReference type="Proteomes" id="UP000327030"/>
    </source>
</evidence>